<name>A0AAW8F444_9ACTN</name>
<dbReference type="Proteomes" id="UP001234216">
    <property type="component" value="Unassembled WGS sequence"/>
</dbReference>
<evidence type="ECO:0008006" key="3">
    <source>
        <dbReference type="Google" id="ProtNLM"/>
    </source>
</evidence>
<sequence length="83" mass="9593">MNPLEEILGMARKFISGEDRSMDFVTSMEDFAIEHFLDSEVFEFLAEGVSLYRPWAGPPYWSESDMLQLLEDFVREFESAGDS</sequence>
<accession>A0AAW8F444</accession>
<dbReference type="RefSeq" id="WP_306971498.1">
    <property type="nucleotide sequence ID" value="NZ_JAUSZV010000001.1"/>
</dbReference>
<evidence type="ECO:0000313" key="1">
    <source>
        <dbReference type="EMBL" id="MDQ0904016.1"/>
    </source>
</evidence>
<protein>
    <recommendedName>
        <fullName evidence="3">CdiI immunity protein domain-containing protein</fullName>
    </recommendedName>
</protein>
<dbReference type="AlphaFoldDB" id="A0AAW8F444"/>
<evidence type="ECO:0000313" key="2">
    <source>
        <dbReference type="Proteomes" id="UP001234216"/>
    </source>
</evidence>
<dbReference type="EMBL" id="JAUSZV010000001">
    <property type="protein sequence ID" value="MDQ0904016.1"/>
    <property type="molecule type" value="Genomic_DNA"/>
</dbReference>
<organism evidence="1 2">
    <name type="scientific">Streptomyces canus</name>
    <dbReference type="NCBI Taxonomy" id="58343"/>
    <lineage>
        <taxon>Bacteria</taxon>
        <taxon>Bacillati</taxon>
        <taxon>Actinomycetota</taxon>
        <taxon>Actinomycetes</taxon>
        <taxon>Kitasatosporales</taxon>
        <taxon>Streptomycetaceae</taxon>
        <taxon>Streptomyces</taxon>
        <taxon>Streptomyces aurantiacus group</taxon>
    </lineage>
</organism>
<reference evidence="1" key="1">
    <citation type="submission" date="2023-07" db="EMBL/GenBank/DDBJ databases">
        <title>Comparative genomics of wheat-associated soil bacteria to identify genetic determinants of phenazine resistance.</title>
        <authorList>
            <person name="Mouncey N."/>
        </authorList>
    </citation>
    <scope>NUCLEOTIDE SEQUENCE</scope>
    <source>
        <strain evidence="1">V4I22</strain>
    </source>
</reference>
<proteinExistence type="predicted"/>
<comment type="caution">
    <text evidence="1">The sequence shown here is derived from an EMBL/GenBank/DDBJ whole genome shotgun (WGS) entry which is preliminary data.</text>
</comment>
<gene>
    <name evidence="1" type="ORF">QFZ22_000001</name>
</gene>